<dbReference type="STRING" id="102285.A0A158QIR0"/>
<evidence type="ECO:0000313" key="4">
    <source>
        <dbReference type="Proteomes" id="UP000278807"/>
    </source>
</evidence>
<evidence type="ECO:0000256" key="2">
    <source>
        <dbReference type="SAM" id="Coils"/>
    </source>
</evidence>
<keyword evidence="4" id="KW-1185">Reference proteome</keyword>
<name>A0A158QIR0_RODNA</name>
<dbReference type="Proteomes" id="UP000278807">
    <property type="component" value="Unassembled WGS sequence"/>
</dbReference>
<dbReference type="EMBL" id="UZAE01012829">
    <property type="protein sequence ID" value="VDO06902.1"/>
    <property type="molecule type" value="Genomic_DNA"/>
</dbReference>
<protein>
    <submittedName>
        <fullName evidence="5">CRAL-TRIO domain-containing protein</fullName>
    </submittedName>
</protein>
<reference evidence="3 4" key="2">
    <citation type="submission" date="2018-11" db="EMBL/GenBank/DDBJ databases">
        <authorList>
            <consortium name="Pathogen Informatics"/>
        </authorList>
    </citation>
    <scope>NUCLEOTIDE SEQUENCE [LARGE SCALE GENOMIC DNA]</scope>
</reference>
<evidence type="ECO:0000313" key="3">
    <source>
        <dbReference type="EMBL" id="VDO06902.1"/>
    </source>
</evidence>
<dbReference type="OrthoDB" id="10004999at2759"/>
<sequence>MDELPIKPCAKYITHYLKRNFVFSPGSQDIHKNPVIFFSDNYDDGITPTVLDSILDYFFHLNPCRHLIVIDRRGSGWIPTKKLLIHLNLNYLDHIEYVVLLRPQGFFQRLGSDRTVASIYNDISFDLQLIDSPSDLFNIIPACEILSQIGGELFFDVSLWVDFQIEIESFQRCACDLGLEIQSFVVDISKVEALARLPQDFTTFELVRDRVESLQRRRRQLQRRLSSCESRGVDLRKRLRELRESSSSEEEVVEAKKRIANEEISSLDLPKDRSSQILVVEQYIIQLSETRSKLRKFWNRYARGLRNLQKLEDFESHFKKVCIFT</sequence>
<evidence type="ECO:0000313" key="5">
    <source>
        <dbReference type="WBParaSite" id="HNAJ_0000999101-mRNA-1"/>
    </source>
</evidence>
<dbReference type="GO" id="GO:0005085">
    <property type="term" value="F:guanyl-nucleotide exchange factor activity"/>
    <property type="evidence" value="ECO:0007669"/>
    <property type="project" value="UniProtKB-KW"/>
</dbReference>
<gene>
    <name evidence="3" type="ORF">HNAJ_LOCUS9986</name>
</gene>
<evidence type="ECO:0000256" key="1">
    <source>
        <dbReference type="ARBA" id="ARBA00022658"/>
    </source>
</evidence>
<dbReference type="WBParaSite" id="HNAJ_0000999101-mRNA-1">
    <property type="protein sequence ID" value="HNAJ_0000999101-mRNA-1"/>
    <property type="gene ID" value="HNAJ_0000999101"/>
</dbReference>
<reference evidence="5" key="1">
    <citation type="submission" date="2016-04" db="UniProtKB">
        <authorList>
            <consortium name="WormBaseParasite"/>
        </authorList>
    </citation>
    <scope>IDENTIFICATION</scope>
</reference>
<accession>A0A158QIR0</accession>
<organism evidence="5">
    <name type="scientific">Rodentolepis nana</name>
    <name type="common">Dwarf tapeworm</name>
    <name type="synonym">Hymenolepis nana</name>
    <dbReference type="NCBI Taxonomy" id="102285"/>
    <lineage>
        <taxon>Eukaryota</taxon>
        <taxon>Metazoa</taxon>
        <taxon>Spiralia</taxon>
        <taxon>Lophotrochozoa</taxon>
        <taxon>Platyhelminthes</taxon>
        <taxon>Cestoda</taxon>
        <taxon>Eucestoda</taxon>
        <taxon>Cyclophyllidea</taxon>
        <taxon>Hymenolepididae</taxon>
        <taxon>Rodentolepis</taxon>
    </lineage>
</organism>
<dbReference type="PANTHER" id="PTHR22826:SF209">
    <property type="entry name" value="DH DOMAIN-CONTAINING PROTEIN"/>
    <property type="match status" value="1"/>
</dbReference>
<proteinExistence type="predicted"/>
<dbReference type="InterPro" id="IPR051336">
    <property type="entry name" value="RhoGEF_Guanine_NuclExch_SF"/>
</dbReference>
<dbReference type="AlphaFoldDB" id="A0A158QIR0"/>
<keyword evidence="2" id="KW-0175">Coiled coil</keyword>
<keyword evidence="1" id="KW-0344">Guanine-nucleotide releasing factor</keyword>
<dbReference type="GO" id="GO:0005737">
    <property type="term" value="C:cytoplasm"/>
    <property type="evidence" value="ECO:0007669"/>
    <property type="project" value="TreeGrafter"/>
</dbReference>
<feature type="coiled-coil region" evidence="2">
    <location>
        <begin position="204"/>
        <end position="231"/>
    </location>
</feature>
<dbReference type="PANTHER" id="PTHR22826">
    <property type="entry name" value="RHO GUANINE EXCHANGE FACTOR-RELATED"/>
    <property type="match status" value="1"/>
</dbReference>